<proteinExistence type="predicted"/>
<dbReference type="PANTHER" id="PTHR36167">
    <property type="entry name" value="C2H2 FINGER DOMAIN TRANSCRIPTION FACTOR (EUROFUNG)-RELATED"/>
    <property type="match status" value="1"/>
</dbReference>
<evidence type="ECO:0008006" key="3">
    <source>
        <dbReference type="Google" id="ProtNLM"/>
    </source>
</evidence>
<accession>A0A5N6TE14</accession>
<protein>
    <recommendedName>
        <fullName evidence="3">Fungal N-terminal domain-containing protein</fullName>
    </recommendedName>
</protein>
<keyword evidence="2" id="KW-1185">Reference proteome</keyword>
<name>A0A5N6TE14_ASPAV</name>
<organism evidence="1 2">
    <name type="scientific">Aspergillus avenaceus</name>
    <dbReference type="NCBI Taxonomy" id="36643"/>
    <lineage>
        <taxon>Eukaryota</taxon>
        <taxon>Fungi</taxon>
        <taxon>Dikarya</taxon>
        <taxon>Ascomycota</taxon>
        <taxon>Pezizomycotina</taxon>
        <taxon>Eurotiomycetes</taxon>
        <taxon>Eurotiomycetidae</taxon>
        <taxon>Eurotiales</taxon>
        <taxon>Aspergillaceae</taxon>
        <taxon>Aspergillus</taxon>
        <taxon>Aspergillus subgen. Circumdati</taxon>
    </lineage>
</organism>
<dbReference type="PANTHER" id="PTHR36167:SF4">
    <property type="entry name" value="FUNGAL N-TERMINAL DOMAIN-CONTAINING PROTEIN"/>
    <property type="match status" value="1"/>
</dbReference>
<sequence length="462" mass="52426">MSGLEILGVVGNIIQLAELGAHLSIKLCNFYRKIKSADQSIRSLSNDIALTSNVLQQLGNALREDKEAKLCSAQAINTAQEVLEECKSVFQQIENTIEGPESERDTMKGRLQRATERFRVALMERDLDVLRSNLERLKSTMLLMLNVIMYAGQLQSRSESTLLQEQRDLVQTLIDEKRMNEQRFHDLSRALESAKSLPTVQFQVLNIPGPDTTADKLPDDLKQYYLLMKQILTEVENWKPVLEIYRYSRLRAAILNFHSVEASLVEQTHSPSTASILREGIYQLRTLAMVNLDAPPTNMPATMPLKTEQWYTDSVEDWEMRTPKRRGYKGASAVRGASGELDYLEFPAPPKTYESQLRGLEGSLMKSTSEDTPFASLELSEVAREEPTCMEMPAVRGETGIDTPSDIDIKRNREKRKKRKLPSRYAEDHQATSLPIGDIKRVDELIQQWTTLDENDISLVSC</sequence>
<gene>
    <name evidence="1" type="ORF">BDV25DRAFT_166527</name>
</gene>
<evidence type="ECO:0000313" key="1">
    <source>
        <dbReference type="EMBL" id="KAE8144572.1"/>
    </source>
</evidence>
<evidence type="ECO:0000313" key="2">
    <source>
        <dbReference type="Proteomes" id="UP000325780"/>
    </source>
</evidence>
<dbReference type="InterPro" id="IPR039327">
    <property type="entry name" value="CON7-like"/>
</dbReference>
<dbReference type="AlphaFoldDB" id="A0A5N6TE14"/>
<dbReference type="GO" id="GO:0006355">
    <property type="term" value="P:regulation of DNA-templated transcription"/>
    <property type="evidence" value="ECO:0007669"/>
    <property type="project" value="InterPro"/>
</dbReference>
<dbReference type="OrthoDB" id="5431013at2759"/>
<reference evidence="1 2" key="1">
    <citation type="submission" date="2019-04" db="EMBL/GenBank/DDBJ databases">
        <title>Friends and foes A comparative genomics study of 23 Aspergillus species from section Flavi.</title>
        <authorList>
            <consortium name="DOE Joint Genome Institute"/>
            <person name="Kjaerbolling I."/>
            <person name="Vesth T."/>
            <person name="Frisvad J.C."/>
            <person name="Nybo J.L."/>
            <person name="Theobald S."/>
            <person name="Kildgaard S."/>
            <person name="Isbrandt T."/>
            <person name="Kuo A."/>
            <person name="Sato A."/>
            <person name="Lyhne E.K."/>
            <person name="Kogle M.E."/>
            <person name="Wiebenga A."/>
            <person name="Kun R.S."/>
            <person name="Lubbers R.J."/>
            <person name="Makela M.R."/>
            <person name="Barry K."/>
            <person name="Chovatia M."/>
            <person name="Clum A."/>
            <person name="Daum C."/>
            <person name="Haridas S."/>
            <person name="He G."/>
            <person name="LaButti K."/>
            <person name="Lipzen A."/>
            <person name="Mondo S."/>
            <person name="Riley R."/>
            <person name="Salamov A."/>
            <person name="Simmons B.A."/>
            <person name="Magnuson J.K."/>
            <person name="Henrissat B."/>
            <person name="Mortensen U.H."/>
            <person name="Larsen T.O."/>
            <person name="Devries R.P."/>
            <person name="Grigoriev I.V."/>
            <person name="Machida M."/>
            <person name="Baker S.E."/>
            <person name="Andersen M.R."/>
        </authorList>
    </citation>
    <scope>NUCLEOTIDE SEQUENCE [LARGE SCALE GENOMIC DNA]</scope>
    <source>
        <strain evidence="1 2">IBT 18842</strain>
    </source>
</reference>
<dbReference type="Proteomes" id="UP000325780">
    <property type="component" value="Unassembled WGS sequence"/>
</dbReference>
<dbReference type="EMBL" id="ML742484">
    <property type="protein sequence ID" value="KAE8144572.1"/>
    <property type="molecule type" value="Genomic_DNA"/>
</dbReference>